<comment type="function">
    <text evidence="2">NDH-1 shuttles electrons from NADH, via FMN and iron-sulfur (Fe-S) centers, to quinones in the respiratory chain. Couples the redox reaction to proton translocation (for every two electrons transferred, four hydrogen ions are translocated across the cytoplasmic membrane), and thus conserves the redox energy in a proton gradient.</text>
</comment>
<dbReference type="InterPro" id="IPR042106">
    <property type="entry name" value="Nuo/plastoQ_OxRdtase_6_NuoJ"/>
</dbReference>
<keyword evidence="2" id="KW-1003">Cell membrane</keyword>
<feature type="transmembrane region" description="Helical" evidence="2">
    <location>
        <begin position="142"/>
        <end position="163"/>
    </location>
</feature>
<dbReference type="EC" id="7.1.1.-" evidence="2"/>
<feature type="transmembrane region" description="Helical" evidence="2">
    <location>
        <begin position="60"/>
        <end position="80"/>
    </location>
</feature>
<dbReference type="AlphaFoldDB" id="A0A1G6NTR8"/>
<sequence length="168" mass="18004">MSVEIVVFAILALMAVGGGFGIIVTKNPFRAAMWMVLSFIGSAGLFVMLDAVFIAMLQLIVYAGAITVMIVIAMYTMDRLTIASLKRFNNQAYFGALFGIGILLDFIVIAAKLKINTAQMGKNLSIAGSNVKAIGDVLFKSYLLPFEITAIVLLIALFGAVALTKKDL</sequence>
<dbReference type="InterPro" id="IPR001457">
    <property type="entry name" value="NADH_UbQ/plastoQ_OxRdtase_su6"/>
</dbReference>
<feature type="transmembrane region" description="Helical" evidence="2">
    <location>
        <begin position="92"/>
        <end position="111"/>
    </location>
</feature>
<dbReference type="PANTHER" id="PTHR33269:SF17">
    <property type="entry name" value="NADH-UBIQUINONE OXIDOREDUCTASE CHAIN 6"/>
    <property type="match status" value="1"/>
</dbReference>
<name>A0A1G6NTR8_9BACT</name>
<keyword evidence="2" id="KW-0472">Membrane</keyword>
<dbReference type="OrthoDB" id="9790848at2"/>
<keyword evidence="2" id="KW-0520">NAD</keyword>
<dbReference type="Proteomes" id="UP000199411">
    <property type="component" value="Unassembled WGS sequence"/>
</dbReference>
<dbReference type="Gene3D" id="1.20.120.1200">
    <property type="entry name" value="NADH-ubiquinone/plastoquinone oxidoreductase chain 6, subunit NuoJ"/>
    <property type="match status" value="1"/>
</dbReference>
<dbReference type="PANTHER" id="PTHR33269">
    <property type="entry name" value="NADH-UBIQUINONE OXIDOREDUCTASE CHAIN 6"/>
    <property type="match status" value="1"/>
</dbReference>
<keyword evidence="2" id="KW-0812">Transmembrane</keyword>
<reference evidence="4" key="1">
    <citation type="submission" date="2016-10" db="EMBL/GenBank/DDBJ databases">
        <authorList>
            <person name="Varghese N."/>
            <person name="Submissions S."/>
        </authorList>
    </citation>
    <scope>NUCLEOTIDE SEQUENCE [LARGE SCALE GENOMIC DNA]</scope>
    <source>
        <strain evidence="4">DSM 8415</strain>
    </source>
</reference>
<feature type="transmembrane region" description="Helical" evidence="2">
    <location>
        <begin position="6"/>
        <end position="24"/>
    </location>
</feature>
<keyword evidence="4" id="KW-1185">Reference proteome</keyword>
<comment type="similarity">
    <text evidence="1 2">Belongs to the complex I subunit 6 family.</text>
</comment>
<dbReference type="GO" id="GO:0005886">
    <property type="term" value="C:plasma membrane"/>
    <property type="evidence" value="ECO:0007669"/>
    <property type="project" value="UniProtKB-SubCell"/>
</dbReference>
<dbReference type="RefSeq" id="WP_025391354.1">
    <property type="nucleotide sequence ID" value="NZ_FMYU01000008.1"/>
</dbReference>
<evidence type="ECO:0000313" key="3">
    <source>
        <dbReference type="EMBL" id="SDC71209.1"/>
    </source>
</evidence>
<dbReference type="EMBL" id="FMYU01000008">
    <property type="protein sequence ID" value="SDC71209.1"/>
    <property type="molecule type" value="Genomic_DNA"/>
</dbReference>
<accession>A0A1G6NTR8</accession>
<dbReference type="GO" id="GO:0008137">
    <property type="term" value="F:NADH dehydrogenase (ubiquinone) activity"/>
    <property type="evidence" value="ECO:0007669"/>
    <property type="project" value="UniProtKB-UniRule"/>
</dbReference>
<feature type="transmembrane region" description="Helical" evidence="2">
    <location>
        <begin position="31"/>
        <end position="54"/>
    </location>
</feature>
<dbReference type="Pfam" id="PF00499">
    <property type="entry name" value="Oxidored_q3"/>
    <property type="match status" value="1"/>
</dbReference>
<protein>
    <recommendedName>
        <fullName evidence="2">NADH-quinone oxidoreductase subunit J</fullName>
        <ecNumber evidence="2">7.1.1.-</ecNumber>
    </recommendedName>
</protein>
<dbReference type="GO" id="GO:0048038">
    <property type="term" value="F:quinone binding"/>
    <property type="evidence" value="ECO:0007669"/>
    <property type="project" value="UniProtKB-UniRule"/>
</dbReference>
<evidence type="ECO:0000256" key="1">
    <source>
        <dbReference type="ARBA" id="ARBA00005698"/>
    </source>
</evidence>
<evidence type="ECO:0000313" key="4">
    <source>
        <dbReference type="Proteomes" id="UP000199411"/>
    </source>
</evidence>
<evidence type="ECO:0000256" key="2">
    <source>
        <dbReference type="RuleBase" id="RU004429"/>
    </source>
</evidence>
<keyword evidence="2" id="KW-1133">Transmembrane helix</keyword>
<organism evidence="3 4">
    <name type="scientific">Desulfurella multipotens</name>
    <dbReference type="NCBI Taxonomy" id="79269"/>
    <lineage>
        <taxon>Bacteria</taxon>
        <taxon>Pseudomonadati</taxon>
        <taxon>Campylobacterota</taxon>
        <taxon>Desulfurellia</taxon>
        <taxon>Desulfurellales</taxon>
        <taxon>Desulfurellaceae</taxon>
        <taxon>Desulfurella</taxon>
    </lineage>
</organism>
<proteinExistence type="inferred from homology"/>
<comment type="subcellular location">
    <subcellularLocation>
        <location evidence="2">Cell membrane</location>
        <topology evidence="2">Multi-pass membrane protein</topology>
    </subcellularLocation>
</comment>
<keyword evidence="2" id="KW-0874">Quinone</keyword>
<comment type="catalytic activity">
    <reaction evidence="2">
        <text>a quinone + NADH + 5 H(+)(in) = a quinol + NAD(+) + 4 H(+)(out)</text>
        <dbReference type="Rhea" id="RHEA:57888"/>
        <dbReference type="ChEBI" id="CHEBI:15378"/>
        <dbReference type="ChEBI" id="CHEBI:24646"/>
        <dbReference type="ChEBI" id="CHEBI:57540"/>
        <dbReference type="ChEBI" id="CHEBI:57945"/>
        <dbReference type="ChEBI" id="CHEBI:132124"/>
    </reaction>
</comment>
<gene>
    <name evidence="3" type="ORF">SAMN05660835_01231</name>
</gene>